<comment type="caution">
    <text evidence="2">The sequence shown here is derived from an EMBL/GenBank/DDBJ whole genome shotgun (WGS) entry which is preliminary data.</text>
</comment>
<name>A0A9Q0REC1_ANAIG</name>
<dbReference type="Pfam" id="PF12767">
    <property type="entry name" value="SAGA-Tad1"/>
    <property type="match status" value="1"/>
</dbReference>
<organism evidence="2 3">
    <name type="scientific">Anaeramoeba ignava</name>
    <name type="common">Anaerobic marine amoeba</name>
    <dbReference type="NCBI Taxonomy" id="1746090"/>
    <lineage>
        <taxon>Eukaryota</taxon>
        <taxon>Metamonada</taxon>
        <taxon>Anaeramoebidae</taxon>
        <taxon>Anaeramoeba</taxon>
    </lineage>
</organism>
<evidence type="ECO:0000313" key="3">
    <source>
        <dbReference type="Proteomes" id="UP001149090"/>
    </source>
</evidence>
<dbReference type="Proteomes" id="UP001149090">
    <property type="component" value="Unassembled WGS sequence"/>
</dbReference>
<dbReference type="EMBL" id="JAPDFW010000059">
    <property type="protein sequence ID" value="KAJ5077022.1"/>
    <property type="molecule type" value="Genomic_DNA"/>
</dbReference>
<reference evidence="2" key="1">
    <citation type="submission" date="2022-10" db="EMBL/GenBank/DDBJ databases">
        <title>Novel sulphate-reducing endosymbionts in the free-living metamonad Anaeramoeba.</title>
        <authorList>
            <person name="Jerlstrom-Hultqvist J."/>
            <person name="Cepicka I."/>
            <person name="Gallot-Lavallee L."/>
            <person name="Salas-Leiva D."/>
            <person name="Curtis B.A."/>
            <person name="Zahonova K."/>
            <person name="Pipaliya S."/>
            <person name="Dacks J."/>
            <person name="Roger A.J."/>
        </authorList>
    </citation>
    <scope>NUCLEOTIDE SEQUENCE</scope>
    <source>
        <strain evidence="2">BMAN</strain>
    </source>
</reference>
<gene>
    <name evidence="2" type="ORF">M0811_00342</name>
</gene>
<evidence type="ECO:0000313" key="2">
    <source>
        <dbReference type="EMBL" id="KAJ5077022.1"/>
    </source>
</evidence>
<keyword evidence="1" id="KW-0175">Coiled coil</keyword>
<dbReference type="OrthoDB" id="10264870at2759"/>
<keyword evidence="3" id="KW-1185">Reference proteome</keyword>
<feature type="coiled-coil region" evidence="1">
    <location>
        <begin position="33"/>
        <end position="60"/>
    </location>
</feature>
<sequence>MELQKINIQYFKKQLQDLLKTQFSEYWKHFQLLMKAEISIEELQTLLKKLLKNDRNKKKKAVRFHNRLIMSILFNANQRISQEQVGNITQPPYPTQIENTNENQMKVYSSHFISIREIRLDRIDQENSKMVHTRVIDLERIKRRMAFFAKEKGMERFSINSHLLVAKYLQSFLTKIITLANVTSKAPLELDFSTSREYSQIKYDFERMDISGQNQNLSENENFPKISQLNSQLNSQLYFQLDSNLDFRTLPSIQESKKYSSQKSNSEFDSPAESWLFSKQQQHQQHELKLNDLILAYDLLPPYFRISIKTKEKYQNSLMETM</sequence>
<dbReference type="GO" id="GO:0070461">
    <property type="term" value="C:SAGA-type complex"/>
    <property type="evidence" value="ECO:0007669"/>
    <property type="project" value="InterPro"/>
</dbReference>
<dbReference type="AlphaFoldDB" id="A0A9Q0REC1"/>
<evidence type="ECO:0000256" key="1">
    <source>
        <dbReference type="SAM" id="Coils"/>
    </source>
</evidence>
<dbReference type="InterPro" id="IPR024738">
    <property type="entry name" value="Hfi1/Tada1"/>
</dbReference>
<proteinExistence type="predicted"/>
<protein>
    <submittedName>
        <fullName evidence="2">Transcriptional adapter 1</fullName>
    </submittedName>
</protein>
<accession>A0A9Q0REC1</accession>